<keyword evidence="4" id="KW-0479">Metal-binding</keyword>
<dbReference type="PANTHER" id="PTHR46458:SF1">
    <property type="entry name" value="GEO09476P1"/>
    <property type="match status" value="1"/>
</dbReference>
<dbReference type="InterPro" id="IPR009050">
    <property type="entry name" value="Globin-like_sf"/>
</dbReference>
<dbReference type="InterPro" id="IPR000971">
    <property type="entry name" value="Globin"/>
</dbReference>
<evidence type="ECO:0000256" key="5">
    <source>
        <dbReference type="ARBA" id="ARBA00023004"/>
    </source>
</evidence>
<dbReference type="GO" id="GO:0020037">
    <property type="term" value="F:heme binding"/>
    <property type="evidence" value="ECO:0007669"/>
    <property type="project" value="InterPro"/>
</dbReference>
<comment type="similarity">
    <text evidence="6">Belongs to the globin family.</text>
</comment>
<evidence type="ECO:0000256" key="4">
    <source>
        <dbReference type="ARBA" id="ARBA00022723"/>
    </source>
</evidence>
<name>A0AAU9XM77_9CNID</name>
<dbReference type="Proteomes" id="UP001159428">
    <property type="component" value="Unassembled WGS sequence"/>
</dbReference>
<feature type="domain" description="Globin" evidence="7">
    <location>
        <begin position="63"/>
        <end position="180"/>
    </location>
</feature>
<protein>
    <recommendedName>
        <fullName evidence="7">Globin domain-containing protein</fullName>
    </recommendedName>
</protein>
<dbReference type="InterPro" id="IPR044399">
    <property type="entry name" value="Mb-like_M"/>
</dbReference>
<keyword evidence="9" id="KW-1185">Reference proteome</keyword>
<evidence type="ECO:0000256" key="6">
    <source>
        <dbReference type="RuleBase" id="RU000356"/>
    </source>
</evidence>
<dbReference type="Pfam" id="PF00042">
    <property type="entry name" value="Globin"/>
    <property type="match status" value="1"/>
</dbReference>
<proteinExistence type="inferred from homology"/>
<dbReference type="CDD" id="cd01040">
    <property type="entry name" value="Mb-like"/>
    <property type="match status" value="1"/>
</dbReference>
<evidence type="ECO:0000256" key="2">
    <source>
        <dbReference type="ARBA" id="ARBA00022617"/>
    </source>
</evidence>
<reference evidence="8 9" key="1">
    <citation type="submission" date="2022-05" db="EMBL/GenBank/DDBJ databases">
        <authorList>
            <consortium name="Genoscope - CEA"/>
            <person name="William W."/>
        </authorList>
    </citation>
    <scope>NUCLEOTIDE SEQUENCE [LARGE SCALE GENOMIC DNA]</scope>
</reference>
<dbReference type="PROSITE" id="PS01033">
    <property type="entry name" value="GLOBIN"/>
    <property type="match status" value="1"/>
</dbReference>
<accession>A0AAU9XM77</accession>
<evidence type="ECO:0000313" key="9">
    <source>
        <dbReference type="Proteomes" id="UP001159428"/>
    </source>
</evidence>
<evidence type="ECO:0000256" key="1">
    <source>
        <dbReference type="ARBA" id="ARBA00022448"/>
    </source>
</evidence>
<evidence type="ECO:0000313" key="8">
    <source>
        <dbReference type="EMBL" id="CAH3152675.1"/>
    </source>
</evidence>
<dbReference type="AlphaFoldDB" id="A0AAU9XM77"/>
<dbReference type="InterPro" id="IPR012292">
    <property type="entry name" value="Globin/Proto"/>
</dbReference>
<organism evidence="8 9">
    <name type="scientific">Pocillopora meandrina</name>
    <dbReference type="NCBI Taxonomy" id="46732"/>
    <lineage>
        <taxon>Eukaryota</taxon>
        <taxon>Metazoa</taxon>
        <taxon>Cnidaria</taxon>
        <taxon>Anthozoa</taxon>
        <taxon>Hexacorallia</taxon>
        <taxon>Scleractinia</taxon>
        <taxon>Astrocoeniina</taxon>
        <taxon>Pocilloporidae</taxon>
        <taxon>Pocillopora</taxon>
    </lineage>
</organism>
<dbReference type="EMBL" id="CALNXJ010000051">
    <property type="protein sequence ID" value="CAH3152675.1"/>
    <property type="molecule type" value="Genomic_DNA"/>
</dbReference>
<sequence length="180" mass="20927">MTTFSRESSWIHKFIQLVSTHLHLRFNNQTANAMGCFASRNNRIEIVVSVAEATSTSRIRDIPLSHEQKCILREFWQLIEPIKSVIGKKVFGRLFESNPRIQDIFPAFKSLKLEAVINSRSLYLHVRQVMTALENAIFSLNDAEVFIEYLMNLGERHKAWPVRLEHFDGLLCIYIQDDGY</sequence>
<dbReference type="GO" id="GO:0046872">
    <property type="term" value="F:metal ion binding"/>
    <property type="evidence" value="ECO:0007669"/>
    <property type="project" value="UniProtKB-KW"/>
</dbReference>
<keyword evidence="5" id="KW-0408">Iron</keyword>
<dbReference type="SUPFAM" id="SSF46458">
    <property type="entry name" value="Globin-like"/>
    <property type="match status" value="1"/>
</dbReference>
<keyword evidence="3 6" id="KW-0561">Oxygen transport</keyword>
<evidence type="ECO:0000256" key="3">
    <source>
        <dbReference type="ARBA" id="ARBA00022621"/>
    </source>
</evidence>
<dbReference type="InterPro" id="IPR050532">
    <property type="entry name" value="Globin-like_OT"/>
</dbReference>
<dbReference type="Gene3D" id="1.10.490.10">
    <property type="entry name" value="Globins"/>
    <property type="match status" value="1"/>
</dbReference>
<comment type="caution">
    <text evidence="8">The sequence shown here is derived from an EMBL/GenBank/DDBJ whole genome shotgun (WGS) entry which is preliminary data.</text>
</comment>
<dbReference type="PANTHER" id="PTHR46458">
    <property type="entry name" value="BLR2807 PROTEIN"/>
    <property type="match status" value="1"/>
</dbReference>
<dbReference type="GO" id="GO:0005344">
    <property type="term" value="F:oxygen carrier activity"/>
    <property type="evidence" value="ECO:0007669"/>
    <property type="project" value="UniProtKB-KW"/>
</dbReference>
<keyword evidence="2 6" id="KW-0349">Heme</keyword>
<evidence type="ECO:0000259" key="7">
    <source>
        <dbReference type="PROSITE" id="PS01033"/>
    </source>
</evidence>
<dbReference type="GO" id="GO:0019825">
    <property type="term" value="F:oxygen binding"/>
    <property type="evidence" value="ECO:0007669"/>
    <property type="project" value="InterPro"/>
</dbReference>
<gene>
    <name evidence="8" type="ORF">PMEA_00026785</name>
</gene>
<keyword evidence="1 6" id="KW-0813">Transport</keyword>